<dbReference type="AlphaFoldDB" id="A0A026WJI4"/>
<reference evidence="1 2" key="1">
    <citation type="journal article" date="2014" name="Curr. Biol.">
        <title>The genome of the clonal raider ant Cerapachys biroi.</title>
        <authorList>
            <person name="Oxley P.R."/>
            <person name="Ji L."/>
            <person name="Fetter-Pruneda I."/>
            <person name="McKenzie S.K."/>
            <person name="Li C."/>
            <person name="Hu H."/>
            <person name="Zhang G."/>
            <person name="Kronauer D.J."/>
        </authorList>
    </citation>
    <scope>NUCLEOTIDE SEQUENCE [LARGE SCALE GENOMIC DNA]</scope>
</reference>
<organism evidence="1 2">
    <name type="scientific">Ooceraea biroi</name>
    <name type="common">Clonal raider ant</name>
    <name type="synonym">Cerapachys biroi</name>
    <dbReference type="NCBI Taxonomy" id="2015173"/>
    <lineage>
        <taxon>Eukaryota</taxon>
        <taxon>Metazoa</taxon>
        <taxon>Ecdysozoa</taxon>
        <taxon>Arthropoda</taxon>
        <taxon>Hexapoda</taxon>
        <taxon>Insecta</taxon>
        <taxon>Pterygota</taxon>
        <taxon>Neoptera</taxon>
        <taxon>Endopterygota</taxon>
        <taxon>Hymenoptera</taxon>
        <taxon>Apocrita</taxon>
        <taxon>Aculeata</taxon>
        <taxon>Formicoidea</taxon>
        <taxon>Formicidae</taxon>
        <taxon>Dorylinae</taxon>
        <taxon>Ooceraea</taxon>
    </lineage>
</organism>
<evidence type="ECO:0000313" key="1">
    <source>
        <dbReference type="EMBL" id="EZA56155.1"/>
    </source>
</evidence>
<evidence type="ECO:0000313" key="2">
    <source>
        <dbReference type="Proteomes" id="UP000053097"/>
    </source>
</evidence>
<proteinExistence type="predicted"/>
<protein>
    <submittedName>
        <fullName evidence="1">Uncharacterized protein</fullName>
    </submittedName>
</protein>
<keyword evidence="2" id="KW-1185">Reference proteome</keyword>
<feature type="non-terminal residue" evidence="1">
    <location>
        <position position="1"/>
    </location>
</feature>
<dbReference type="EMBL" id="KK107168">
    <property type="protein sequence ID" value="EZA56155.1"/>
    <property type="molecule type" value="Genomic_DNA"/>
</dbReference>
<dbReference type="Proteomes" id="UP000053097">
    <property type="component" value="Unassembled WGS sequence"/>
</dbReference>
<sequence>GRSSWPELDGPKTTNTLRRVARRRRGPGTMLDTAVIYTRTVYTRVVYTPADYTPADCTEVDQTEVDTRLVVARRWTMKHNTGQRGATSLWGWRCMSSSVFNQLSVITRRRLEGHYEILRTLLEIFFVEESPAEQTQSLPARRSCFPCRYLRATSNRSSSDLRERLPSTLALSSQSDMVPTTSSVDISVLAETRYST</sequence>
<gene>
    <name evidence="1" type="ORF">X777_03487</name>
</gene>
<name>A0A026WJI4_OOCBI</name>
<accession>A0A026WJI4</accession>